<feature type="domain" description="2EXR" evidence="2">
    <location>
        <begin position="67"/>
        <end position="154"/>
    </location>
</feature>
<keyword evidence="4" id="KW-1185">Reference proteome</keyword>
<feature type="compositionally biased region" description="Polar residues" evidence="1">
    <location>
        <begin position="1"/>
        <end position="26"/>
    </location>
</feature>
<proteinExistence type="predicted"/>
<dbReference type="InParanoid" id="K1XUH9"/>
<gene>
    <name evidence="3" type="ORF">MBM_05668</name>
</gene>
<dbReference type="Proteomes" id="UP000006753">
    <property type="component" value="Unassembled WGS sequence"/>
</dbReference>
<feature type="region of interest" description="Disordered" evidence="1">
    <location>
        <begin position="1"/>
        <end position="31"/>
    </location>
</feature>
<dbReference type="InterPro" id="IPR045518">
    <property type="entry name" value="2EXR"/>
</dbReference>
<dbReference type="GeneID" id="18761603"/>
<evidence type="ECO:0000259" key="2">
    <source>
        <dbReference type="Pfam" id="PF20150"/>
    </source>
</evidence>
<reference evidence="3 4" key="1">
    <citation type="journal article" date="2012" name="BMC Genomics">
        <title>Sequencing the genome of Marssonina brunnea reveals fungus-poplar co-evolution.</title>
        <authorList>
            <person name="Zhu S."/>
            <person name="Cao Y.-Z."/>
            <person name="Jiang C."/>
            <person name="Tan B.-Y."/>
            <person name="Wang Z."/>
            <person name="Feng S."/>
            <person name="Zhang L."/>
            <person name="Su X.-H."/>
            <person name="Brejova B."/>
            <person name="Vinar T."/>
            <person name="Xu M."/>
            <person name="Wang M.-X."/>
            <person name="Zhang S.-G."/>
            <person name="Huang M.-R."/>
            <person name="Wu R."/>
            <person name="Zhou Y."/>
        </authorList>
    </citation>
    <scope>NUCLEOTIDE SEQUENCE [LARGE SCALE GENOMIC DNA]</scope>
    <source>
        <strain evidence="3 4">MB_m1</strain>
    </source>
</reference>
<name>K1XUH9_MARBU</name>
<accession>K1XUH9</accession>
<organism evidence="3 4">
    <name type="scientific">Marssonina brunnea f. sp. multigermtubi (strain MB_m1)</name>
    <name type="common">Marssonina leaf spot fungus</name>
    <dbReference type="NCBI Taxonomy" id="1072389"/>
    <lineage>
        <taxon>Eukaryota</taxon>
        <taxon>Fungi</taxon>
        <taxon>Dikarya</taxon>
        <taxon>Ascomycota</taxon>
        <taxon>Pezizomycotina</taxon>
        <taxon>Leotiomycetes</taxon>
        <taxon>Helotiales</taxon>
        <taxon>Drepanopezizaceae</taxon>
        <taxon>Drepanopeziza</taxon>
    </lineage>
</organism>
<dbReference type="PANTHER" id="PTHR35910">
    <property type="entry name" value="2EXR DOMAIN-CONTAINING PROTEIN"/>
    <property type="match status" value="1"/>
</dbReference>
<evidence type="ECO:0000256" key="1">
    <source>
        <dbReference type="SAM" id="MobiDB-lite"/>
    </source>
</evidence>
<feature type="region of interest" description="Disordered" evidence="1">
    <location>
        <begin position="318"/>
        <end position="338"/>
    </location>
</feature>
<dbReference type="PANTHER" id="PTHR35910:SF1">
    <property type="entry name" value="2EXR DOMAIN-CONTAINING PROTEIN"/>
    <property type="match status" value="1"/>
</dbReference>
<dbReference type="AlphaFoldDB" id="K1XUH9"/>
<evidence type="ECO:0000313" key="4">
    <source>
        <dbReference type="Proteomes" id="UP000006753"/>
    </source>
</evidence>
<evidence type="ECO:0000313" key="3">
    <source>
        <dbReference type="EMBL" id="EKD16374.1"/>
    </source>
</evidence>
<dbReference type="Pfam" id="PF20150">
    <property type="entry name" value="2EXR"/>
    <property type="match status" value="1"/>
</dbReference>
<dbReference type="OrthoDB" id="3501616at2759"/>
<sequence length="338" mass="39321">MATTSTKVSVSAGYTTEKVQTEQQDTVPAPESSIDSISEALQLLELELPDFEEELVTQVRSLPLDTFTCFPKLGIELRYMIWKLTFPGRRCISLSHVKHYLKVPIGPKLPTSLHINRESRSYTLETFHLLWLKMHRTGSKRLFSRLICMNPALDLVHVDFISIQGRYRLHRLRELFQKYPESIAAIRSLEIREIIHPAFLRDMKYDDESDYIWEDPRPNSPMQWFKGLRNIHLVADWRISPTCKWYSALVYKIFIREVKLTRIGTKYSELPNPALVIHQWRRLEVRSDYDNLHDAALPDPWPKEQIAIFVDKSISKIQNRSEEASSRAGTGDRNGGGR</sequence>
<dbReference type="KEGG" id="mbe:MBM_05668"/>
<dbReference type="EMBL" id="JH921439">
    <property type="protein sequence ID" value="EKD16374.1"/>
    <property type="molecule type" value="Genomic_DNA"/>
</dbReference>
<protein>
    <recommendedName>
        <fullName evidence="2">2EXR domain-containing protein</fullName>
    </recommendedName>
</protein>
<dbReference type="HOGENOM" id="CLU_821532_0_0_1"/>